<proteinExistence type="predicted"/>
<gene>
    <name evidence="1" type="ORF">GIB67_013274</name>
</gene>
<dbReference type="Proteomes" id="UP000541444">
    <property type="component" value="Unassembled WGS sequence"/>
</dbReference>
<dbReference type="EMBL" id="JACGCM010001018">
    <property type="protein sequence ID" value="KAF6162660.1"/>
    <property type="molecule type" value="Genomic_DNA"/>
</dbReference>
<evidence type="ECO:0000313" key="2">
    <source>
        <dbReference type="Proteomes" id="UP000541444"/>
    </source>
</evidence>
<keyword evidence="2" id="KW-1185">Reference proteome</keyword>
<comment type="caution">
    <text evidence="1">The sequence shown here is derived from an EMBL/GenBank/DDBJ whole genome shotgun (WGS) entry which is preliminary data.</text>
</comment>
<dbReference type="OrthoDB" id="1929657at2759"/>
<dbReference type="AlphaFoldDB" id="A0A7J7N6K2"/>
<protein>
    <submittedName>
        <fullName evidence="1">Uncharacterized protein</fullName>
    </submittedName>
</protein>
<accession>A0A7J7N6K2</accession>
<sequence>MHQALGGNLNAKVLKFIANGKWCIPEHAKHKLGPQISPNSCDQDIVVWTPDKNGKYNVAATVEKLRARSPVYKGLLREPLALLPIPNTYSMTPHEYPELSGCRSSIRGCMPLWNPPDLGTIKLNIHGVLNGDNGKTGGVFRDDGGEAAVEWYFKSLDKEVKKIMKMQLKGEEGNMKEMIKIMDKEALIDNKPVQRVHTVVGGGQDKASSTSTNNQV</sequence>
<name>A0A7J7N6K2_9MAGN</name>
<evidence type="ECO:0000313" key="1">
    <source>
        <dbReference type="EMBL" id="KAF6162660.1"/>
    </source>
</evidence>
<organism evidence="1 2">
    <name type="scientific">Kingdonia uniflora</name>
    <dbReference type="NCBI Taxonomy" id="39325"/>
    <lineage>
        <taxon>Eukaryota</taxon>
        <taxon>Viridiplantae</taxon>
        <taxon>Streptophyta</taxon>
        <taxon>Embryophyta</taxon>
        <taxon>Tracheophyta</taxon>
        <taxon>Spermatophyta</taxon>
        <taxon>Magnoliopsida</taxon>
        <taxon>Ranunculales</taxon>
        <taxon>Circaeasteraceae</taxon>
        <taxon>Kingdonia</taxon>
    </lineage>
</organism>
<reference evidence="1 2" key="1">
    <citation type="journal article" date="2020" name="IScience">
        <title>Genome Sequencing of the Endangered Kingdonia uniflora (Circaeasteraceae, Ranunculales) Reveals Potential Mechanisms of Evolutionary Specialization.</title>
        <authorList>
            <person name="Sun Y."/>
            <person name="Deng T."/>
            <person name="Zhang A."/>
            <person name="Moore M.J."/>
            <person name="Landis J.B."/>
            <person name="Lin N."/>
            <person name="Zhang H."/>
            <person name="Zhang X."/>
            <person name="Huang J."/>
            <person name="Zhang X."/>
            <person name="Sun H."/>
            <person name="Wang H."/>
        </authorList>
    </citation>
    <scope>NUCLEOTIDE SEQUENCE [LARGE SCALE GENOMIC DNA]</scope>
    <source>
        <strain evidence="1">TB1705</strain>
        <tissue evidence="1">Leaf</tissue>
    </source>
</reference>